<evidence type="ECO:0000259" key="3">
    <source>
        <dbReference type="PROSITE" id="PS00745"/>
    </source>
</evidence>
<evidence type="ECO:0000313" key="4">
    <source>
        <dbReference type="EMBL" id="QDV09684.1"/>
    </source>
</evidence>
<dbReference type="GO" id="GO:0003747">
    <property type="term" value="F:translation release factor activity"/>
    <property type="evidence" value="ECO:0007669"/>
    <property type="project" value="InterPro"/>
</dbReference>
<feature type="compositionally biased region" description="Basic residues" evidence="2">
    <location>
        <begin position="110"/>
        <end position="120"/>
    </location>
</feature>
<evidence type="ECO:0000256" key="1">
    <source>
        <dbReference type="ARBA" id="ARBA00010835"/>
    </source>
</evidence>
<proteinExistence type="inferred from homology"/>
<dbReference type="NCBIfam" id="NF006718">
    <property type="entry name" value="PRK09256.1"/>
    <property type="match status" value="1"/>
</dbReference>
<dbReference type="InterPro" id="IPR000352">
    <property type="entry name" value="Pep_chain_release_fac_I"/>
</dbReference>
<dbReference type="AlphaFoldDB" id="A0A518F019"/>
<protein>
    <submittedName>
        <fullName evidence="4">Peptidyl-tRNA hydrolase ArfB</fullName>
        <ecNumber evidence="4">3.1.1.29</ecNumber>
    </submittedName>
</protein>
<dbReference type="RefSeq" id="WP_419190674.1">
    <property type="nucleotide sequence ID" value="NZ_CP036434.1"/>
</dbReference>
<dbReference type="PANTHER" id="PTHR47814:SF1">
    <property type="entry name" value="PEPTIDYL-TRNA HYDROLASE ARFB"/>
    <property type="match status" value="1"/>
</dbReference>
<keyword evidence="4" id="KW-0378">Hydrolase</keyword>
<dbReference type="PANTHER" id="PTHR47814">
    <property type="entry name" value="PEPTIDYL-TRNA HYDROLASE ARFB"/>
    <property type="match status" value="1"/>
</dbReference>
<dbReference type="PROSITE" id="PS00745">
    <property type="entry name" value="RF_PROK_I"/>
    <property type="match status" value="1"/>
</dbReference>
<dbReference type="Proteomes" id="UP000320390">
    <property type="component" value="Chromosome"/>
</dbReference>
<dbReference type="InterPro" id="IPR045853">
    <property type="entry name" value="Pep_chain_release_fac_I_sf"/>
</dbReference>
<comment type="similarity">
    <text evidence="1">Belongs to the prokaryotic/mitochondrial release factor family.</text>
</comment>
<dbReference type="GO" id="GO:0072344">
    <property type="term" value="P:rescue of stalled ribosome"/>
    <property type="evidence" value="ECO:0007669"/>
    <property type="project" value="TreeGrafter"/>
</dbReference>
<name>A0A518F019_9BACT</name>
<dbReference type="EC" id="3.1.1.29" evidence="4"/>
<evidence type="ECO:0000313" key="5">
    <source>
        <dbReference type="Proteomes" id="UP000320390"/>
    </source>
</evidence>
<accession>A0A518F019</accession>
<keyword evidence="5" id="KW-1185">Reference proteome</keyword>
<dbReference type="GO" id="GO:0043022">
    <property type="term" value="F:ribosome binding"/>
    <property type="evidence" value="ECO:0007669"/>
    <property type="project" value="TreeGrafter"/>
</dbReference>
<dbReference type="SUPFAM" id="SSF75620">
    <property type="entry name" value="Release factor"/>
    <property type="match status" value="1"/>
</dbReference>
<gene>
    <name evidence="4" type="primary">arfB</name>
    <name evidence="4" type="ORF">Poly30_52420</name>
</gene>
<feature type="compositionally biased region" description="Basic residues" evidence="2">
    <location>
        <begin position="128"/>
        <end position="143"/>
    </location>
</feature>
<evidence type="ECO:0000256" key="2">
    <source>
        <dbReference type="SAM" id="MobiDB-lite"/>
    </source>
</evidence>
<feature type="region of interest" description="Disordered" evidence="2">
    <location>
        <begin position="107"/>
        <end position="143"/>
    </location>
</feature>
<feature type="domain" description="Prokaryotic-type class I peptide chain release factors" evidence="3">
    <location>
        <begin position="23"/>
        <end position="39"/>
    </location>
</feature>
<sequence>MSDLVVNERLTIPSAEFTVKTMRASGPGGQHVNKVETAVELRFAVGPSASLSNNEKAKIRSRLGSRLVGEDETLVVRARAQRSQKRNLDDAFERMATLLREAFITEKARRATRPTKGSQRRRVDAKKQRGALKKQRRGGGHED</sequence>
<dbReference type="GO" id="GO:0004045">
    <property type="term" value="F:peptidyl-tRNA hydrolase activity"/>
    <property type="evidence" value="ECO:0007669"/>
    <property type="project" value="UniProtKB-EC"/>
</dbReference>
<dbReference type="Gene3D" id="3.30.160.20">
    <property type="match status" value="1"/>
</dbReference>
<dbReference type="EMBL" id="CP036434">
    <property type="protein sequence ID" value="QDV09684.1"/>
    <property type="molecule type" value="Genomic_DNA"/>
</dbReference>
<organism evidence="4 5">
    <name type="scientific">Saltatorellus ferox</name>
    <dbReference type="NCBI Taxonomy" id="2528018"/>
    <lineage>
        <taxon>Bacteria</taxon>
        <taxon>Pseudomonadati</taxon>
        <taxon>Planctomycetota</taxon>
        <taxon>Planctomycetia</taxon>
        <taxon>Planctomycetia incertae sedis</taxon>
        <taxon>Saltatorellus</taxon>
    </lineage>
</organism>
<reference evidence="4 5" key="1">
    <citation type="submission" date="2019-02" db="EMBL/GenBank/DDBJ databases">
        <title>Deep-cultivation of Planctomycetes and their phenomic and genomic characterization uncovers novel biology.</title>
        <authorList>
            <person name="Wiegand S."/>
            <person name="Jogler M."/>
            <person name="Boedeker C."/>
            <person name="Pinto D."/>
            <person name="Vollmers J."/>
            <person name="Rivas-Marin E."/>
            <person name="Kohn T."/>
            <person name="Peeters S.H."/>
            <person name="Heuer A."/>
            <person name="Rast P."/>
            <person name="Oberbeckmann S."/>
            <person name="Bunk B."/>
            <person name="Jeske O."/>
            <person name="Meyerdierks A."/>
            <person name="Storesund J.E."/>
            <person name="Kallscheuer N."/>
            <person name="Luecker S."/>
            <person name="Lage O.M."/>
            <person name="Pohl T."/>
            <person name="Merkel B.J."/>
            <person name="Hornburger P."/>
            <person name="Mueller R.-W."/>
            <person name="Bruemmer F."/>
            <person name="Labrenz M."/>
            <person name="Spormann A.M."/>
            <person name="Op den Camp H."/>
            <person name="Overmann J."/>
            <person name="Amann R."/>
            <person name="Jetten M.S.M."/>
            <person name="Mascher T."/>
            <person name="Medema M.H."/>
            <person name="Devos D.P."/>
            <person name="Kaster A.-K."/>
            <person name="Ovreas L."/>
            <person name="Rohde M."/>
            <person name="Galperin M.Y."/>
            <person name="Jogler C."/>
        </authorList>
    </citation>
    <scope>NUCLEOTIDE SEQUENCE [LARGE SCALE GENOMIC DNA]</scope>
    <source>
        <strain evidence="4 5">Poly30</strain>
    </source>
</reference>
<dbReference type="Pfam" id="PF00472">
    <property type="entry name" value="RF-1"/>
    <property type="match status" value="1"/>
</dbReference>